<evidence type="ECO:0008006" key="5">
    <source>
        <dbReference type="Google" id="ProtNLM"/>
    </source>
</evidence>
<feature type="compositionally biased region" description="Gly residues" evidence="1">
    <location>
        <begin position="199"/>
        <end position="212"/>
    </location>
</feature>
<accession>A0A7Z2ZMU5</accession>
<name>A0A7Z2ZMU5_9BACL</name>
<feature type="compositionally biased region" description="Low complexity" evidence="1">
    <location>
        <begin position="213"/>
        <end position="222"/>
    </location>
</feature>
<feature type="signal peptide" evidence="2">
    <location>
        <begin position="1"/>
        <end position="29"/>
    </location>
</feature>
<feature type="compositionally biased region" description="Low complexity" evidence="1">
    <location>
        <begin position="35"/>
        <end position="48"/>
    </location>
</feature>
<feature type="compositionally biased region" description="Polar residues" evidence="1">
    <location>
        <begin position="101"/>
        <end position="112"/>
    </location>
</feature>
<dbReference type="EMBL" id="CP051680">
    <property type="protein sequence ID" value="QJD84457.1"/>
    <property type="molecule type" value="Genomic_DNA"/>
</dbReference>
<dbReference type="RefSeq" id="WP_169280741.1">
    <property type="nucleotide sequence ID" value="NZ_CP051680.1"/>
</dbReference>
<evidence type="ECO:0000256" key="1">
    <source>
        <dbReference type="SAM" id="MobiDB-lite"/>
    </source>
</evidence>
<dbReference type="AlphaFoldDB" id="A0A7Z2ZMU5"/>
<keyword evidence="2" id="KW-0732">Signal</keyword>
<evidence type="ECO:0000313" key="4">
    <source>
        <dbReference type="Proteomes" id="UP000502248"/>
    </source>
</evidence>
<sequence length="222" mass="22817">MAIKQKFIVTTIVALILLTGCGNDSTNQAAGANVDGNAQDQQQDQAAGQGMGRSPMMGADLMGKVKSIDGETITLYKSSFVPGARGGDGGQRPPNEGQDGGNNPNSGNQDGNPQPPSGEGSPPAQGEGQGRGRPGMAEMFSDETVDVQVTSATKIVKMTFENQERKETEITLADLKADDVLSVDLEDGTQNAVTITLSEGGGFGGMGGGGRRGQNQQQNSGD</sequence>
<proteinExistence type="predicted"/>
<dbReference type="Proteomes" id="UP000502248">
    <property type="component" value="Chromosome"/>
</dbReference>
<reference evidence="3 4" key="1">
    <citation type="submission" date="2020-04" db="EMBL/GenBank/DDBJ databases">
        <title>Genome sequencing of novel species.</title>
        <authorList>
            <person name="Heo J."/>
            <person name="Kim S.-J."/>
            <person name="Kim J.-S."/>
            <person name="Hong S.-B."/>
            <person name="Kwon S.-W."/>
        </authorList>
    </citation>
    <scope>NUCLEOTIDE SEQUENCE [LARGE SCALE GENOMIC DNA]</scope>
    <source>
        <strain evidence="3 4">MFER-1</strain>
    </source>
</reference>
<keyword evidence="4" id="KW-1185">Reference proteome</keyword>
<evidence type="ECO:0000313" key="3">
    <source>
        <dbReference type="EMBL" id="QJD84457.1"/>
    </source>
</evidence>
<feature type="chain" id="PRO_5030873196" description="DUF5666 domain-containing protein" evidence="2">
    <location>
        <begin position="30"/>
        <end position="222"/>
    </location>
</feature>
<evidence type="ECO:0000256" key="2">
    <source>
        <dbReference type="SAM" id="SignalP"/>
    </source>
</evidence>
<feature type="region of interest" description="Disordered" evidence="1">
    <location>
        <begin position="79"/>
        <end position="137"/>
    </location>
</feature>
<dbReference type="PROSITE" id="PS51257">
    <property type="entry name" value="PROKAR_LIPOPROTEIN"/>
    <property type="match status" value="1"/>
</dbReference>
<feature type="region of interest" description="Disordered" evidence="1">
    <location>
        <begin position="32"/>
        <end position="59"/>
    </location>
</feature>
<dbReference type="KEGG" id="cheb:HH215_15600"/>
<feature type="region of interest" description="Disordered" evidence="1">
    <location>
        <begin position="197"/>
        <end position="222"/>
    </location>
</feature>
<protein>
    <recommendedName>
        <fullName evidence="5">DUF5666 domain-containing protein</fullName>
    </recommendedName>
</protein>
<gene>
    <name evidence="3" type="ORF">HH215_15600</name>
</gene>
<organism evidence="3 4">
    <name type="scientific">Cohnella herbarum</name>
    <dbReference type="NCBI Taxonomy" id="2728023"/>
    <lineage>
        <taxon>Bacteria</taxon>
        <taxon>Bacillati</taxon>
        <taxon>Bacillota</taxon>
        <taxon>Bacilli</taxon>
        <taxon>Bacillales</taxon>
        <taxon>Paenibacillaceae</taxon>
        <taxon>Cohnella</taxon>
    </lineage>
</organism>